<dbReference type="SUPFAM" id="SSF53041">
    <property type="entry name" value="Resolvase-like"/>
    <property type="match status" value="1"/>
</dbReference>
<dbReference type="SMART" id="SM00857">
    <property type="entry name" value="Resolvase"/>
    <property type="match status" value="1"/>
</dbReference>
<evidence type="ECO:0000259" key="3">
    <source>
        <dbReference type="PROSITE" id="PS51737"/>
    </source>
</evidence>
<feature type="coiled-coil region" evidence="1">
    <location>
        <begin position="410"/>
        <end position="437"/>
    </location>
</feature>
<name>A0A2M7XE95_9BACT</name>
<dbReference type="GO" id="GO:0000150">
    <property type="term" value="F:DNA strand exchange activity"/>
    <property type="evidence" value="ECO:0007669"/>
    <property type="project" value="InterPro"/>
</dbReference>
<protein>
    <recommendedName>
        <fullName evidence="6">Recombinase domain-containing protein</fullName>
    </recommendedName>
</protein>
<dbReference type="InterPro" id="IPR038109">
    <property type="entry name" value="DNA_bind_recomb_sf"/>
</dbReference>
<evidence type="ECO:0000313" key="5">
    <source>
        <dbReference type="Proteomes" id="UP000229385"/>
    </source>
</evidence>
<dbReference type="PANTHER" id="PTHR30461:SF23">
    <property type="entry name" value="DNA RECOMBINASE-RELATED"/>
    <property type="match status" value="1"/>
</dbReference>
<feature type="domain" description="Recombinase" evidence="3">
    <location>
        <begin position="161"/>
        <end position="277"/>
    </location>
</feature>
<dbReference type="AlphaFoldDB" id="A0A2M7XE95"/>
<dbReference type="Pfam" id="PF07508">
    <property type="entry name" value="Recombinase"/>
    <property type="match status" value="1"/>
</dbReference>
<dbReference type="InterPro" id="IPR025827">
    <property type="entry name" value="Zn_ribbon_recom_dom"/>
</dbReference>
<evidence type="ECO:0000313" key="4">
    <source>
        <dbReference type="EMBL" id="PJA46162.1"/>
    </source>
</evidence>
<dbReference type="PROSITE" id="PS51736">
    <property type="entry name" value="RECOMBINASES_3"/>
    <property type="match status" value="1"/>
</dbReference>
<sequence>MKNNQDINYFMYCRKSSEDSARQVQSIENQKEIMSKLAHDMGLNVVDIFTESRSAKEPGNRPRFEKMLERIRDGDANGILCWKIDRLSRNPVDSGTLQWMLQKQIIKSIQTIDREYQPEDNALILAVESGVANQYILDLRKSSMRGTQRKLQQGWRPGVAPLGYLNEKDDQGLGIVVPDPERYDLVRRLWDFMLTGSYTIPQLFYISSDEWGLRTRKMRRQGGKAVSLSGLHRIFTNDFYTGSFTYSGELYEGKHKPMISLNEFDRVQQILGRKGKPRAQSHNFAFTGFIRCGECGCSITAEKKTKYIKSTGKTKSYVYYRCTKKRRELHCSQSTCVREEELETQMSTELKKITILPEFRDWALEVLGTEHKKEVETRSKLYESQQKALRDAQGHLDSLTDMRIKKLLTDDEYLLKRDQIKDEIKRLKHEVVDTESRAEHWLELTEQTFNFATYARVHFNETEDLQLKKQIMMALGSNPTIQDGKLSIELSEWLVPIAEGYPALEMQFRTLEPTKNGQDKRKMNAIASVHSSWLGGRDSNPRPIGYT</sequence>
<organism evidence="4 5">
    <name type="scientific">Candidatus Uhrbacteria bacterium CG_4_9_14_3_um_filter_50_9</name>
    <dbReference type="NCBI Taxonomy" id="1975035"/>
    <lineage>
        <taxon>Bacteria</taxon>
        <taxon>Candidatus Uhriibacteriota</taxon>
    </lineage>
</organism>
<dbReference type="InterPro" id="IPR006119">
    <property type="entry name" value="Resolv_N"/>
</dbReference>
<feature type="domain" description="Resolvase/invertase-type recombinase catalytic" evidence="2">
    <location>
        <begin position="8"/>
        <end position="154"/>
    </location>
</feature>
<evidence type="ECO:0008006" key="6">
    <source>
        <dbReference type="Google" id="ProtNLM"/>
    </source>
</evidence>
<evidence type="ECO:0000259" key="2">
    <source>
        <dbReference type="PROSITE" id="PS51736"/>
    </source>
</evidence>
<dbReference type="InterPro" id="IPR011109">
    <property type="entry name" value="DNA_bind_recombinase_dom"/>
</dbReference>
<dbReference type="Pfam" id="PF13408">
    <property type="entry name" value="Zn_ribbon_recom"/>
    <property type="match status" value="1"/>
</dbReference>
<dbReference type="Gene3D" id="3.90.1750.20">
    <property type="entry name" value="Putative Large Serine Recombinase, Chain B, Domain 2"/>
    <property type="match status" value="1"/>
</dbReference>
<comment type="caution">
    <text evidence="4">The sequence shown here is derived from an EMBL/GenBank/DDBJ whole genome shotgun (WGS) entry which is preliminary data.</text>
</comment>
<dbReference type="PROSITE" id="PS51737">
    <property type="entry name" value="RECOMBINASE_DNA_BIND"/>
    <property type="match status" value="1"/>
</dbReference>
<dbReference type="Proteomes" id="UP000229385">
    <property type="component" value="Unassembled WGS sequence"/>
</dbReference>
<dbReference type="InterPro" id="IPR050639">
    <property type="entry name" value="SSR_resolvase"/>
</dbReference>
<evidence type="ECO:0000256" key="1">
    <source>
        <dbReference type="SAM" id="Coils"/>
    </source>
</evidence>
<dbReference type="Pfam" id="PF00239">
    <property type="entry name" value="Resolvase"/>
    <property type="match status" value="1"/>
</dbReference>
<dbReference type="Gene3D" id="3.40.50.1390">
    <property type="entry name" value="Resolvase, N-terminal catalytic domain"/>
    <property type="match status" value="1"/>
</dbReference>
<reference evidence="5" key="1">
    <citation type="submission" date="2017-09" db="EMBL/GenBank/DDBJ databases">
        <title>Depth-based differentiation of microbial function through sediment-hosted aquifers and enrichment of novel symbionts in the deep terrestrial subsurface.</title>
        <authorList>
            <person name="Probst A.J."/>
            <person name="Ladd B."/>
            <person name="Jarett J.K."/>
            <person name="Geller-Mcgrath D.E."/>
            <person name="Sieber C.M.K."/>
            <person name="Emerson J.B."/>
            <person name="Anantharaman K."/>
            <person name="Thomas B.C."/>
            <person name="Malmstrom R."/>
            <person name="Stieglmeier M."/>
            <person name="Klingl A."/>
            <person name="Woyke T."/>
            <person name="Ryan C.M."/>
            <person name="Banfield J.F."/>
        </authorList>
    </citation>
    <scope>NUCLEOTIDE SEQUENCE [LARGE SCALE GENOMIC DNA]</scope>
</reference>
<dbReference type="EMBL" id="PFWU01000009">
    <property type="protein sequence ID" value="PJA46162.1"/>
    <property type="molecule type" value="Genomic_DNA"/>
</dbReference>
<keyword evidence="1" id="KW-0175">Coiled coil</keyword>
<dbReference type="CDD" id="cd00338">
    <property type="entry name" value="Ser_Recombinase"/>
    <property type="match status" value="1"/>
</dbReference>
<dbReference type="GO" id="GO:0003677">
    <property type="term" value="F:DNA binding"/>
    <property type="evidence" value="ECO:0007669"/>
    <property type="project" value="InterPro"/>
</dbReference>
<dbReference type="PANTHER" id="PTHR30461">
    <property type="entry name" value="DNA-INVERTASE FROM LAMBDOID PROPHAGE"/>
    <property type="match status" value="1"/>
</dbReference>
<gene>
    <name evidence="4" type="ORF">CO174_00785</name>
</gene>
<proteinExistence type="predicted"/>
<dbReference type="InterPro" id="IPR036162">
    <property type="entry name" value="Resolvase-like_N_sf"/>
</dbReference>
<accession>A0A2M7XE95</accession>